<dbReference type="PANTHER" id="PTHR43420">
    <property type="entry name" value="ACETYLTRANSFERASE"/>
    <property type="match status" value="1"/>
</dbReference>
<dbReference type="InterPro" id="IPR000182">
    <property type="entry name" value="GNAT_dom"/>
</dbReference>
<dbReference type="AlphaFoldDB" id="A0AAD4MSI4"/>
<dbReference type="Gene3D" id="3.40.630.30">
    <property type="match status" value="1"/>
</dbReference>
<feature type="chain" id="PRO_5042242397" evidence="3">
    <location>
        <begin position="21"/>
        <end position="138"/>
    </location>
</feature>
<reference evidence="5" key="1">
    <citation type="submission" date="2022-01" db="EMBL/GenBank/DDBJ databases">
        <title>Genome Sequence Resource for Two Populations of Ditylenchus destructor, the Migratory Endoparasitic Phytonematode.</title>
        <authorList>
            <person name="Zhang H."/>
            <person name="Lin R."/>
            <person name="Xie B."/>
        </authorList>
    </citation>
    <scope>NUCLEOTIDE SEQUENCE</scope>
    <source>
        <strain evidence="5">BazhouSP</strain>
    </source>
</reference>
<protein>
    <submittedName>
        <fullName evidence="5">Acetyltransferase (GNAT) family domain-containing protein</fullName>
    </submittedName>
</protein>
<organism evidence="5 6">
    <name type="scientific">Ditylenchus destructor</name>
    <dbReference type="NCBI Taxonomy" id="166010"/>
    <lineage>
        <taxon>Eukaryota</taxon>
        <taxon>Metazoa</taxon>
        <taxon>Ecdysozoa</taxon>
        <taxon>Nematoda</taxon>
        <taxon>Chromadorea</taxon>
        <taxon>Rhabditida</taxon>
        <taxon>Tylenchina</taxon>
        <taxon>Tylenchomorpha</taxon>
        <taxon>Sphaerularioidea</taxon>
        <taxon>Anguinidae</taxon>
        <taxon>Anguininae</taxon>
        <taxon>Ditylenchus</taxon>
    </lineage>
</organism>
<proteinExistence type="predicted"/>
<feature type="domain" description="N-acetyltransferase" evidence="4">
    <location>
        <begin position="5"/>
        <end position="138"/>
    </location>
</feature>
<dbReference type="Proteomes" id="UP001201812">
    <property type="component" value="Unassembled WGS sequence"/>
</dbReference>
<dbReference type="EMBL" id="JAKKPZ010000164">
    <property type="protein sequence ID" value="KAI1699863.1"/>
    <property type="molecule type" value="Genomic_DNA"/>
</dbReference>
<keyword evidence="6" id="KW-1185">Reference proteome</keyword>
<dbReference type="InterPro" id="IPR016181">
    <property type="entry name" value="Acyl_CoA_acyltransferase"/>
</dbReference>
<dbReference type="Pfam" id="PF00583">
    <property type="entry name" value="Acetyltransf_1"/>
    <property type="match status" value="1"/>
</dbReference>
<dbReference type="PROSITE" id="PS51186">
    <property type="entry name" value="GNAT"/>
    <property type="match status" value="1"/>
</dbReference>
<keyword evidence="1" id="KW-0808">Transferase</keyword>
<feature type="signal peptide" evidence="3">
    <location>
        <begin position="1"/>
        <end position="20"/>
    </location>
</feature>
<dbReference type="InterPro" id="IPR050680">
    <property type="entry name" value="YpeA/RimI_acetyltransf"/>
</dbReference>
<dbReference type="GO" id="GO:0016747">
    <property type="term" value="F:acyltransferase activity, transferring groups other than amino-acyl groups"/>
    <property type="evidence" value="ECO:0007669"/>
    <property type="project" value="InterPro"/>
</dbReference>
<dbReference type="CDD" id="cd04301">
    <property type="entry name" value="NAT_SF"/>
    <property type="match status" value="1"/>
</dbReference>
<keyword evidence="3" id="KW-0732">Signal</keyword>
<evidence type="ECO:0000313" key="6">
    <source>
        <dbReference type="Proteomes" id="UP001201812"/>
    </source>
</evidence>
<evidence type="ECO:0000256" key="3">
    <source>
        <dbReference type="SAM" id="SignalP"/>
    </source>
</evidence>
<name>A0AAD4MSI4_9BILA</name>
<evidence type="ECO:0000313" key="5">
    <source>
        <dbReference type="EMBL" id="KAI1699863.1"/>
    </source>
</evidence>
<dbReference type="SUPFAM" id="SSF55729">
    <property type="entry name" value="Acyl-CoA N-acyltransferases (Nat)"/>
    <property type="match status" value="1"/>
</dbReference>
<accession>A0AAD4MSI4</accession>
<gene>
    <name evidence="5" type="ORF">DdX_17064</name>
</gene>
<keyword evidence="2" id="KW-0012">Acyltransferase</keyword>
<evidence type="ECO:0000256" key="1">
    <source>
        <dbReference type="ARBA" id="ARBA00022679"/>
    </source>
</evidence>
<evidence type="ECO:0000259" key="4">
    <source>
        <dbReference type="PROSITE" id="PS51186"/>
    </source>
</evidence>
<evidence type="ECO:0000256" key="2">
    <source>
        <dbReference type="ARBA" id="ARBA00023315"/>
    </source>
</evidence>
<comment type="caution">
    <text evidence="5">The sequence shown here is derived from an EMBL/GenBank/DDBJ whole genome shotgun (WGS) entry which is preliminary data.</text>
</comment>
<sequence>MNFTPLIVALVLTHLYPVSGMNEGTSTPKDPGCTVTEAENDFLVCKNGSESYGTLQYLALNSETLLIDDLTVKKEYRRQGVATALLNYLIKTFAPRQGFKRIELFVDSGKDQDGAVKFYKSTNFKEDENVKYKMILTL</sequence>